<dbReference type="AlphaFoldDB" id="A0A8X6IA53"/>
<organism evidence="1 2">
    <name type="scientific">Trichonephila clavata</name>
    <name type="common">Joro spider</name>
    <name type="synonym">Nephila clavata</name>
    <dbReference type="NCBI Taxonomy" id="2740835"/>
    <lineage>
        <taxon>Eukaryota</taxon>
        <taxon>Metazoa</taxon>
        <taxon>Ecdysozoa</taxon>
        <taxon>Arthropoda</taxon>
        <taxon>Chelicerata</taxon>
        <taxon>Arachnida</taxon>
        <taxon>Araneae</taxon>
        <taxon>Araneomorphae</taxon>
        <taxon>Entelegynae</taxon>
        <taxon>Araneoidea</taxon>
        <taxon>Nephilidae</taxon>
        <taxon>Trichonephila</taxon>
    </lineage>
</organism>
<sequence>MNAAEQINDGSNTSAAGRISNEAIVSFYKLPTIKLFQIQFTILTPCMLKIQKSQGRTFDQIVYQYYKSQQNQLIYVALSCVTSLDGLYMANTQNDYKFFHGFGQASPTVIEVRDEYQKLAQHPLPRLVNKIKKFCHSVLNQSCLILITVINEQCLGAHPGDTPTDSIMNRSDYLAII</sequence>
<evidence type="ECO:0000313" key="2">
    <source>
        <dbReference type="Proteomes" id="UP000887116"/>
    </source>
</evidence>
<name>A0A8X6IA53_TRICU</name>
<gene>
    <name evidence="1" type="primary">Dwil GK22850</name>
    <name evidence="1" type="ORF">TNCT_726621</name>
</gene>
<dbReference type="Proteomes" id="UP000887116">
    <property type="component" value="Unassembled WGS sequence"/>
</dbReference>
<dbReference type="EMBL" id="BMAO01025176">
    <property type="protein sequence ID" value="GFR00975.1"/>
    <property type="molecule type" value="Genomic_DNA"/>
</dbReference>
<proteinExistence type="predicted"/>
<evidence type="ECO:0000313" key="1">
    <source>
        <dbReference type="EMBL" id="GFR00975.1"/>
    </source>
</evidence>
<protein>
    <submittedName>
        <fullName evidence="1">Uncharacterized protein</fullName>
    </submittedName>
</protein>
<accession>A0A8X6IA53</accession>
<dbReference type="OrthoDB" id="7343836at2759"/>
<reference evidence="1" key="1">
    <citation type="submission" date="2020-07" db="EMBL/GenBank/DDBJ databases">
        <title>Multicomponent nature underlies the extraordinary mechanical properties of spider dragline silk.</title>
        <authorList>
            <person name="Kono N."/>
            <person name="Nakamura H."/>
            <person name="Mori M."/>
            <person name="Yoshida Y."/>
            <person name="Ohtoshi R."/>
            <person name="Malay A.D."/>
            <person name="Moran D.A.P."/>
            <person name="Tomita M."/>
            <person name="Numata K."/>
            <person name="Arakawa K."/>
        </authorList>
    </citation>
    <scope>NUCLEOTIDE SEQUENCE</scope>
</reference>
<comment type="caution">
    <text evidence="1">The sequence shown here is derived from an EMBL/GenBank/DDBJ whole genome shotgun (WGS) entry which is preliminary data.</text>
</comment>
<keyword evidence="2" id="KW-1185">Reference proteome</keyword>